<reference evidence="2" key="1">
    <citation type="journal article" date="2002" name="Science">
        <title>The draft genome of Ciona intestinalis: insights into chordate and vertebrate origins.</title>
        <authorList>
            <person name="Dehal P."/>
            <person name="Satou Y."/>
            <person name="Campbell R.K."/>
            <person name="Chapman J."/>
            <person name="Degnan B."/>
            <person name="De Tomaso A."/>
            <person name="Davidson B."/>
            <person name="Di Gregorio A."/>
            <person name="Gelpke M."/>
            <person name="Goodstein D.M."/>
            <person name="Harafuji N."/>
            <person name="Hastings K.E."/>
            <person name="Ho I."/>
            <person name="Hotta K."/>
            <person name="Huang W."/>
            <person name="Kawashima T."/>
            <person name="Lemaire P."/>
            <person name="Martinez D."/>
            <person name="Meinertzhagen I.A."/>
            <person name="Necula S."/>
            <person name="Nonaka M."/>
            <person name="Putnam N."/>
            <person name="Rash S."/>
            <person name="Saiga H."/>
            <person name="Satake M."/>
            <person name="Terry A."/>
            <person name="Yamada L."/>
            <person name="Wang H.G."/>
            <person name="Awazu S."/>
            <person name="Azumi K."/>
            <person name="Boore J."/>
            <person name="Branno M."/>
            <person name="Chin-Bow S."/>
            <person name="DeSantis R."/>
            <person name="Doyle S."/>
            <person name="Francino P."/>
            <person name="Keys D.N."/>
            <person name="Haga S."/>
            <person name="Hayashi H."/>
            <person name="Hino K."/>
            <person name="Imai K.S."/>
            <person name="Inaba K."/>
            <person name="Kano S."/>
            <person name="Kobayashi K."/>
            <person name="Kobayashi M."/>
            <person name="Lee B.I."/>
            <person name="Makabe K.W."/>
            <person name="Manohar C."/>
            <person name="Matassi G."/>
            <person name="Medina M."/>
            <person name="Mochizuki Y."/>
            <person name="Mount S."/>
            <person name="Morishita T."/>
            <person name="Miura S."/>
            <person name="Nakayama A."/>
            <person name="Nishizaka S."/>
            <person name="Nomoto H."/>
            <person name="Ohta F."/>
            <person name="Oishi K."/>
            <person name="Rigoutsos I."/>
            <person name="Sano M."/>
            <person name="Sasaki A."/>
            <person name="Sasakura Y."/>
            <person name="Shoguchi E."/>
            <person name="Shin-i T."/>
            <person name="Spagnuolo A."/>
            <person name="Stainier D."/>
            <person name="Suzuki M.M."/>
            <person name="Tassy O."/>
            <person name="Takatori N."/>
            <person name="Tokuoka M."/>
            <person name="Yagi K."/>
            <person name="Yoshizaki F."/>
            <person name="Wada S."/>
            <person name="Zhang C."/>
            <person name="Hyatt P.D."/>
            <person name="Larimer F."/>
            <person name="Detter C."/>
            <person name="Doggett N."/>
            <person name="Glavina T."/>
            <person name="Hawkins T."/>
            <person name="Richardson P."/>
            <person name="Lucas S."/>
            <person name="Kohara Y."/>
            <person name="Levine M."/>
            <person name="Satoh N."/>
            <person name="Rokhsar D.S."/>
        </authorList>
    </citation>
    <scope>NUCLEOTIDE SEQUENCE [LARGE SCALE GENOMIC DNA]</scope>
</reference>
<sequence>MVCCLQQLNMVSPAKRLLGSQRYECLKVLTQDALEATFGNLVT</sequence>
<evidence type="ECO:0000313" key="2">
    <source>
        <dbReference type="Proteomes" id="UP000008144"/>
    </source>
</evidence>
<proteinExistence type="predicted"/>
<evidence type="ECO:0000313" key="1">
    <source>
        <dbReference type="Ensembl" id="ENSCINP00000035931.1"/>
    </source>
</evidence>
<keyword evidence="2" id="KW-1185">Reference proteome</keyword>
<organism evidence="1 2">
    <name type="scientific">Ciona intestinalis</name>
    <name type="common">Transparent sea squirt</name>
    <name type="synonym">Ascidia intestinalis</name>
    <dbReference type="NCBI Taxonomy" id="7719"/>
    <lineage>
        <taxon>Eukaryota</taxon>
        <taxon>Metazoa</taxon>
        <taxon>Chordata</taxon>
        <taxon>Tunicata</taxon>
        <taxon>Ascidiacea</taxon>
        <taxon>Phlebobranchia</taxon>
        <taxon>Cionidae</taxon>
        <taxon>Ciona</taxon>
    </lineage>
</organism>
<dbReference type="HOGENOM" id="CLU_3241873_0_0_1"/>
<dbReference type="AlphaFoldDB" id="H2Y1Z6"/>
<accession>H2Y1Z6</accession>
<dbReference type="Proteomes" id="UP000008144">
    <property type="component" value="Unassembled WGS sequence"/>
</dbReference>
<dbReference type="Ensembl" id="ENSCINT00000035748.1">
    <property type="protein sequence ID" value="ENSCINP00000035931.1"/>
    <property type="gene ID" value="ENSCING00000024314.1"/>
</dbReference>
<dbReference type="InParanoid" id="H2Y1Z6"/>
<reference evidence="1" key="3">
    <citation type="submission" date="2025-09" db="UniProtKB">
        <authorList>
            <consortium name="Ensembl"/>
        </authorList>
    </citation>
    <scope>IDENTIFICATION</scope>
</reference>
<name>H2Y1Z6_CIOIN</name>
<reference evidence="1" key="2">
    <citation type="submission" date="2025-08" db="UniProtKB">
        <authorList>
            <consortium name="Ensembl"/>
        </authorList>
    </citation>
    <scope>IDENTIFICATION</scope>
</reference>
<protein>
    <submittedName>
        <fullName evidence="1">Uncharacterized protein</fullName>
    </submittedName>
</protein>